<protein>
    <recommendedName>
        <fullName evidence="4">DUF4005 domain-containing protein</fullName>
    </recommendedName>
</protein>
<sequence length="309" mass="34679">MFAETNNLWDSRYVQDIRERKSISRDGSCIADDWDNRPHTLEELEAILQAKKNATLKREKALSDVFSQQIWRSGRSPSSGEEKEIEERANWLGQWMATKQWESSRRASTDRRETIKTVEIDTSRPYCYSSPNFRKLQSQTQPQRQASTLSVASPCQRASYMHQLPPTPSPCKTKPLQYSAVPIAVSAAMALVQVGVVALLECPTTCLLPSLQKLGPGHKVHQDRGRPPQRGKEVGQQRNASHTLAPEPYSSVSIGRNSYSQSLRSPSFKSVQAGHVGMERQSNVSSCYTDSIGGEISPCSTTDLRRWLR</sequence>
<accession>A0A5J5A4L0</accession>
<dbReference type="OrthoDB" id="776767at2759"/>
<dbReference type="Proteomes" id="UP000325577">
    <property type="component" value="Linkage Group LG3"/>
</dbReference>
<dbReference type="AlphaFoldDB" id="A0A5J5A4L0"/>
<name>A0A5J5A4L0_9ASTE</name>
<evidence type="ECO:0000313" key="2">
    <source>
        <dbReference type="EMBL" id="KAA8525084.1"/>
    </source>
</evidence>
<dbReference type="EMBL" id="CM018046">
    <property type="protein sequence ID" value="KAA8525084.1"/>
    <property type="molecule type" value="Genomic_DNA"/>
</dbReference>
<feature type="region of interest" description="Disordered" evidence="1">
    <location>
        <begin position="213"/>
        <end position="258"/>
    </location>
</feature>
<proteinExistence type="predicted"/>
<reference evidence="2 3" key="1">
    <citation type="submission" date="2019-09" db="EMBL/GenBank/DDBJ databases">
        <title>A chromosome-level genome assembly of the Chinese tupelo Nyssa sinensis.</title>
        <authorList>
            <person name="Yang X."/>
            <person name="Kang M."/>
            <person name="Yang Y."/>
            <person name="Xiong H."/>
            <person name="Wang M."/>
            <person name="Zhang Z."/>
            <person name="Wang Z."/>
            <person name="Wu H."/>
            <person name="Ma T."/>
            <person name="Liu J."/>
            <person name="Xi Z."/>
        </authorList>
    </citation>
    <scope>NUCLEOTIDE SEQUENCE [LARGE SCALE GENOMIC DNA]</scope>
    <source>
        <strain evidence="2">J267</strain>
        <tissue evidence="2">Leaf</tissue>
    </source>
</reference>
<keyword evidence="3" id="KW-1185">Reference proteome</keyword>
<organism evidence="2 3">
    <name type="scientific">Nyssa sinensis</name>
    <dbReference type="NCBI Taxonomy" id="561372"/>
    <lineage>
        <taxon>Eukaryota</taxon>
        <taxon>Viridiplantae</taxon>
        <taxon>Streptophyta</taxon>
        <taxon>Embryophyta</taxon>
        <taxon>Tracheophyta</taxon>
        <taxon>Spermatophyta</taxon>
        <taxon>Magnoliopsida</taxon>
        <taxon>eudicotyledons</taxon>
        <taxon>Gunneridae</taxon>
        <taxon>Pentapetalae</taxon>
        <taxon>asterids</taxon>
        <taxon>Cornales</taxon>
        <taxon>Nyssaceae</taxon>
        <taxon>Nyssa</taxon>
    </lineage>
</organism>
<feature type="compositionally biased region" description="Basic and acidic residues" evidence="1">
    <location>
        <begin position="220"/>
        <end position="235"/>
    </location>
</feature>
<gene>
    <name evidence="2" type="ORF">F0562_007052</name>
</gene>
<evidence type="ECO:0008006" key="4">
    <source>
        <dbReference type="Google" id="ProtNLM"/>
    </source>
</evidence>
<evidence type="ECO:0000313" key="3">
    <source>
        <dbReference type="Proteomes" id="UP000325577"/>
    </source>
</evidence>
<evidence type="ECO:0000256" key="1">
    <source>
        <dbReference type="SAM" id="MobiDB-lite"/>
    </source>
</evidence>